<evidence type="ECO:0000313" key="1">
    <source>
        <dbReference type="EMBL" id="SMP31747.1"/>
    </source>
</evidence>
<evidence type="ECO:0000313" key="2">
    <source>
        <dbReference type="Proteomes" id="UP001157914"/>
    </source>
</evidence>
<sequence length="77" mass="8513">MNNGRRTRPPLDFDRGELLAALGAARETLISAQRGMRPKTGLFRAADAVIEEIDEFALVLTGARDHFHVKAHGSQRD</sequence>
<dbReference type="Proteomes" id="UP001157914">
    <property type="component" value="Unassembled WGS sequence"/>
</dbReference>
<comment type="caution">
    <text evidence="1">The sequence shown here is derived from an EMBL/GenBank/DDBJ whole genome shotgun (WGS) entry which is preliminary data.</text>
</comment>
<reference evidence="1 2" key="1">
    <citation type="submission" date="2017-05" db="EMBL/GenBank/DDBJ databases">
        <authorList>
            <person name="Varghese N."/>
            <person name="Submissions S."/>
        </authorList>
    </citation>
    <scope>NUCLEOTIDE SEQUENCE [LARGE SCALE GENOMIC DNA]</scope>
    <source>
        <strain evidence="1 2">DSM 15949</strain>
    </source>
</reference>
<protein>
    <submittedName>
        <fullName evidence="1">Uncharacterized protein</fullName>
    </submittedName>
</protein>
<keyword evidence="2" id="KW-1185">Reference proteome</keyword>
<name>A0ABY1PDD0_9HYPH</name>
<accession>A0ABY1PDD0</accession>
<gene>
    <name evidence="1" type="ORF">SAMN06265374_3429</name>
</gene>
<organism evidence="1 2">
    <name type="scientific">Roseibium denhamense</name>
    <dbReference type="NCBI Taxonomy" id="76305"/>
    <lineage>
        <taxon>Bacteria</taxon>
        <taxon>Pseudomonadati</taxon>
        <taxon>Pseudomonadota</taxon>
        <taxon>Alphaproteobacteria</taxon>
        <taxon>Hyphomicrobiales</taxon>
        <taxon>Stappiaceae</taxon>
        <taxon>Roseibium</taxon>
    </lineage>
</organism>
<proteinExistence type="predicted"/>
<dbReference type="RefSeq" id="WP_155194238.1">
    <property type="nucleotide sequence ID" value="NZ_BAAAEA010000001.1"/>
</dbReference>
<dbReference type="EMBL" id="FXTT01000005">
    <property type="protein sequence ID" value="SMP31747.1"/>
    <property type="molecule type" value="Genomic_DNA"/>
</dbReference>